<dbReference type="InterPro" id="IPR000305">
    <property type="entry name" value="GIY-YIG_endonuc"/>
</dbReference>
<dbReference type="EMBL" id="ASWO01000001">
    <property type="protein sequence ID" value="EOT87493.1"/>
    <property type="molecule type" value="Genomic_DNA"/>
</dbReference>
<dbReference type="eggNOG" id="COG3680">
    <property type="taxonomic scope" value="Bacteria"/>
</dbReference>
<dbReference type="PROSITE" id="PS50164">
    <property type="entry name" value="GIY_YIG"/>
    <property type="match status" value="1"/>
</dbReference>
<protein>
    <recommendedName>
        <fullName evidence="1">GIY-YIG domain-containing protein</fullName>
    </recommendedName>
</protein>
<reference evidence="2 3" key="1">
    <citation type="submission" date="2013-03" db="EMBL/GenBank/DDBJ databases">
        <title>The Genome Sequence of Enterococcus sulfureus ATCC_49903 (PacBio/Illumina hybrid assembly).</title>
        <authorList>
            <consortium name="The Broad Institute Genomics Platform"/>
            <consortium name="The Broad Institute Genome Sequencing Center for Infectious Disease"/>
            <person name="Earl A."/>
            <person name="Russ C."/>
            <person name="Gilmore M."/>
            <person name="Surin D."/>
            <person name="Walker B."/>
            <person name="Young S."/>
            <person name="Zeng Q."/>
            <person name="Gargeya S."/>
            <person name="Fitzgerald M."/>
            <person name="Haas B."/>
            <person name="Abouelleil A."/>
            <person name="Allen A.W."/>
            <person name="Alvarado L."/>
            <person name="Arachchi H.M."/>
            <person name="Berlin A.M."/>
            <person name="Chapman S.B."/>
            <person name="Gainer-Dewar J."/>
            <person name="Goldberg J."/>
            <person name="Griggs A."/>
            <person name="Gujja S."/>
            <person name="Hansen M."/>
            <person name="Howarth C."/>
            <person name="Imamovic A."/>
            <person name="Ireland A."/>
            <person name="Larimer J."/>
            <person name="McCowan C."/>
            <person name="Murphy C."/>
            <person name="Pearson M."/>
            <person name="Poon T.W."/>
            <person name="Priest M."/>
            <person name="Roberts A."/>
            <person name="Saif S."/>
            <person name="Shea T."/>
            <person name="Sisk P."/>
            <person name="Sykes S."/>
            <person name="Wortman J."/>
            <person name="Nusbaum C."/>
            <person name="Birren B."/>
        </authorList>
    </citation>
    <scope>NUCLEOTIDE SEQUENCE [LARGE SCALE GENOMIC DNA]</scope>
    <source>
        <strain evidence="2 3">ATCC 49903</strain>
    </source>
</reference>
<accession>S0PFR3</accession>
<organism evidence="2 3">
    <name type="scientific">Enterococcus sulfureus ATCC 49903</name>
    <dbReference type="NCBI Taxonomy" id="1140003"/>
    <lineage>
        <taxon>Bacteria</taxon>
        <taxon>Bacillati</taxon>
        <taxon>Bacillota</taxon>
        <taxon>Bacilli</taxon>
        <taxon>Lactobacillales</taxon>
        <taxon>Enterococcaceae</taxon>
        <taxon>Enterococcus</taxon>
    </lineage>
</organism>
<dbReference type="STRING" id="1140003.OMY_00556"/>
<dbReference type="Pfam" id="PF22945">
    <property type="entry name" value="LEM-3_GIY-YIG"/>
    <property type="match status" value="1"/>
</dbReference>
<evidence type="ECO:0000313" key="3">
    <source>
        <dbReference type="Proteomes" id="UP000015961"/>
    </source>
</evidence>
<dbReference type="AlphaFoldDB" id="S0PFR3"/>
<comment type="caution">
    <text evidence="2">The sequence shown here is derived from an EMBL/GenBank/DDBJ whole genome shotgun (WGS) entry which is preliminary data.</text>
</comment>
<evidence type="ECO:0000259" key="1">
    <source>
        <dbReference type="PROSITE" id="PS50164"/>
    </source>
</evidence>
<dbReference type="OrthoDB" id="67448at2"/>
<dbReference type="RefSeq" id="WP_016185047.1">
    <property type="nucleotide sequence ID" value="NZ_ASWO01000001.1"/>
</dbReference>
<dbReference type="Proteomes" id="UP000015961">
    <property type="component" value="Unassembled WGS sequence"/>
</dbReference>
<evidence type="ECO:0000313" key="2">
    <source>
        <dbReference type="EMBL" id="EOT87493.1"/>
    </source>
</evidence>
<gene>
    <name evidence="2" type="ORF">I573_00549</name>
</gene>
<dbReference type="PATRIC" id="fig|1140003.3.peg.551"/>
<sequence>MIEQFSHSTRAMLAEVKGQEYYVYLLVDPRTNQPFYIGKGKGNRVFAHKQAALTRLKEMDALDDEETKQTLKIQTINEILAADLTVSSYIVSYGLTQAQAFASENALINYIKLVQGIELTNIVNGHGTRAMLVEELEEQFGYQPLDLKEIATDELILAVKVKDAFQLSKDESKEYSIYAGSRDDMNLKSRTLGNWVIGKDKIDKIRYILAINTGADNAVVAAYEVSKEYSESEKQSNGLTRYAFQALSSREETLKKLAVYKRSLPQLTFGSGSSVCYINKNKR</sequence>
<dbReference type="CDD" id="cd10440">
    <property type="entry name" value="GIY-YIG_COG3680"/>
    <property type="match status" value="1"/>
</dbReference>
<feature type="domain" description="GIY-YIG" evidence="1">
    <location>
        <begin position="19"/>
        <end position="122"/>
    </location>
</feature>
<keyword evidence="3" id="KW-1185">Reference proteome</keyword>
<proteinExistence type="predicted"/>
<name>S0PFR3_9ENTE</name>